<dbReference type="Pfam" id="PF24418">
    <property type="entry name" value="DUF7550"/>
    <property type="match status" value="1"/>
</dbReference>
<accession>A0A0W1RA63</accession>
<proteinExistence type="predicted"/>
<reference evidence="3 4" key="1">
    <citation type="submission" date="2015-12" db="EMBL/GenBank/DDBJ databases">
        <title>Haloprofundus marisrubri gen. nov., sp. nov., an extremely halophilic archaeon isolated from the Discovery deep brine-seawater interface in the Red Sea.</title>
        <authorList>
            <person name="Zhang G."/>
            <person name="Stingl U."/>
            <person name="Rashid M."/>
        </authorList>
    </citation>
    <scope>NUCLEOTIDE SEQUENCE [LARGE SCALE GENOMIC DNA]</scope>
    <source>
        <strain evidence="3 4">SB9</strain>
    </source>
</reference>
<evidence type="ECO:0000313" key="4">
    <source>
        <dbReference type="Proteomes" id="UP000054387"/>
    </source>
</evidence>
<keyword evidence="2" id="KW-0472">Membrane</keyword>
<dbReference type="InterPro" id="IPR055972">
    <property type="entry name" value="DUF7550"/>
</dbReference>
<comment type="caution">
    <text evidence="3">The sequence shown here is derived from an EMBL/GenBank/DDBJ whole genome shotgun (WGS) entry which is preliminary data.</text>
</comment>
<gene>
    <name evidence="3" type="ORF">AUR64_10185</name>
</gene>
<dbReference type="STRING" id="1514971.AUR64_10185"/>
<name>A0A0W1RA63_9EURY</name>
<keyword evidence="2" id="KW-1133">Transmembrane helix</keyword>
<evidence type="ECO:0000256" key="2">
    <source>
        <dbReference type="SAM" id="Phobius"/>
    </source>
</evidence>
<sequence length="66" mass="6987">MADQSKPSERRNVEEGTEPHQEAEDTMAGARTTAPQSAYTTSQVGTGFVVLLVGLLVVFGIPLLLA</sequence>
<evidence type="ECO:0000313" key="3">
    <source>
        <dbReference type="EMBL" id="KTG09973.1"/>
    </source>
</evidence>
<organism evidence="3 4">
    <name type="scientific">Haloprofundus marisrubri</name>
    <dbReference type="NCBI Taxonomy" id="1514971"/>
    <lineage>
        <taxon>Archaea</taxon>
        <taxon>Methanobacteriati</taxon>
        <taxon>Methanobacteriota</taxon>
        <taxon>Stenosarchaea group</taxon>
        <taxon>Halobacteria</taxon>
        <taxon>Halobacteriales</taxon>
        <taxon>Haloferacaceae</taxon>
        <taxon>Haloprofundus</taxon>
    </lineage>
</organism>
<feature type="compositionally biased region" description="Basic and acidic residues" evidence="1">
    <location>
        <begin position="1"/>
        <end position="23"/>
    </location>
</feature>
<dbReference type="Proteomes" id="UP000054387">
    <property type="component" value="Unassembled WGS sequence"/>
</dbReference>
<protein>
    <submittedName>
        <fullName evidence="3">Uncharacterized protein</fullName>
    </submittedName>
</protein>
<keyword evidence="4" id="KW-1185">Reference proteome</keyword>
<evidence type="ECO:0000256" key="1">
    <source>
        <dbReference type="SAM" id="MobiDB-lite"/>
    </source>
</evidence>
<dbReference type="OrthoDB" id="378929at2157"/>
<feature type="transmembrane region" description="Helical" evidence="2">
    <location>
        <begin position="44"/>
        <end position="65"/>
    </location>
</feature>
<keyword evidence="2" id="KW-0812">Transmembrane</keyword>
<feature type="region of interest" description="Disordered" evidence="1">
    <location>
        <begin position="1"/>
        <end position="38"/>
    </location>
</feature>
<dbReference type="AlphaFoldDB" id="A0A0W1RA63"/>
<dbReference type="RefSeq" id="WP_058581328.1">
    <property type="nucleotide sequence ID" value="NZ_LOPU01000018.1"/>
</dbReference>
<dbReference type="EMBL" id="LOPU01000018">
    <property type="protein sequence ID" value="KTG09973.1"/>
    <property type="molecule type" value="Genomic_DNA"/>
</dbReference>